<organism evidence="2 3">
    <name type="scientific">Cowpox virus</name>
    <name type="common">CPV</name>
    <dbReference type="NCBI Taxonomy" id="10243"/>
    <lineage>
        <taxon>Viruses</taxon>
        <taxon>Varidnaviria</taxon>
        <taxon>Bamfordvirae</taxon>
        <taxon>Nucleocytoviricota</taxon>
        <taxon>Pokkesviricetes</taxon>
        <taxon>Chitovirales</taxon>
        <taxon>Poxviridae</taxon>
        <taxon>Chordopoxvirinae</taxon>
        <taxon>Orthopoxvirus</taxon>
        <taxon>Orthopoxvirus cowpox</taxon>
    </lineage>
</organism>
<evidence type="ECO:0000256" key="1">
    <source>
        <dbReference type="SAM" id="Phobius"/>
    </source>
</evidence>
<keyword evidence="1" id="KW-0472">Membrane</keyword>
<dbReference type="Proteomes" id="UP000159199">
    <property type="component" value="Segment"/>
</dbReference>
<evidence type="ECO:0000313" key="3">
    <source>
        <dbReference type="Proteomes" id="UP000159199"/>
    </source>
</evidence>
<organismHost>
    <name type="scientific">Microtus agrestis</name>
    <name type="common">Short-tailed field vole</name>
    <dbReference type="NCBI Taxonomy" id="29092"/>
</organismHost>
<organismHost>
    <name type="scientific">Apodemus sylvaticus</name>
    <name type="common">European woodmouse</name>
    <dbReference type="NCBI Taxonomy" id="10129"/>
</organismHost>
<proteinExistence type="predicted"/>
<sequence>MFIMRESIYRVMIVILYLYLSLISSFLVICSMEHGYFQEGISRFKICPYHWYKQHMSLLFRRYYHKLDSIV</sequence>
<organismHost>
    <name type="scientific">Myodes glareolus</name>
    <name type="common">Bank vole</name>
    <name type="synonym">Clethrionomys glareolus</name>
    <dbReference type="NCBI Taxonomy" id="447135"/>
</organismHost>
<organismHost>
    <name type="scientific">Loxodonta africana</name>
    <name type="common">African elephant</name>
    <dbReference type="NCBI Taxonomy" id="9785"/>
</organismHost>
<organismHost>
    <name type="scientific">Homo sapiens</name>
    <name type="common">Human</name>
    <dbReference type="NCBI Taxonomy" id="9606"/>
</organismHost>
<organismHost>
    <name type="scientific">Bos taurus</name>
    <name type="common">Bovine</name>
    <dbReference type="NCBI Taxonomy" id="9913"/>
</organismHost>
<organismHost>
    <name type="scientific">Felis catus</name>
    <name type="common">Cat</name>
    <name type="synonym">Felis silvestris catus</name>
    <dbReference type="NCBI Taxonomy" id="9685"/>
</organismHost>
<keyword evidence="1" id="KW-1133">Transmembrane helix</keyword>
<evidence type="ECO:0000313" key="2">
    <source>
        <dbReference type="EMBL" id="AGY99569.1"/>
    </source>
</evidence>
<gene>
    <name evidence="2" type="primary">CPXV012</name>
</gene>
<organismHost>
    <name type="scientific">Mus musculus</name>
    <name type="common">Mouse</name>
    <dbReference type="NCBI Taxonomy" id="10090"/>
</organismHost>
<name>U5TIW7_COWPX</name>
<protein>
    <submittedName>
        <fullName evidence="2">CPXV012 protein</fullName>
    </submittedName>
</protein>
<accession>U5TIW7</accession>
<reference evidence="2 3" key="1">
    <citation type="submission" date="2013-03" db="EMBL/GenBank/DDBJ databases">
        <title>Genome-wide comparison of cowpoxviruses reveals a new clade related to Variola virus.</title>
        <authorList>
            <person name="Dabrowski P.W."/>
            <person name="Radonic A."/>
            <person name="Kurth A."/>
            <person name="Nitsche A."/>
        </authorList>
    </citation>
    <scope>NUCLEOTIDE SEQUENCE [LARGE SCALE GENOMIC DNA]</scope>
    <source>
        <strain evidence="2">CatBer07/1</strain>
    </source>
</reference>
<keyword evidence="1" id="KW-0812">Transmembrane</keyword>
<dbReference type="EMBL" id="KC813502">
    <property type="protein sequence ID" value="AGY99569.1"/>
    <property type="molecule type" value="Genomic_DNA"/>
</dbReference>
<feature type="transmembrane region" description="Helical" evidence="1">
    <location>
        <begin position="7"/>
        <end position="29"/>
    </location>
</feature>